<dbReference type="AlphaFoldDB" id="A0A2M7VC39"/>
<dbReference type="Proteomes" id="UP000231453">
    <property type="component" value="Unassembled WGS sequence"/>
</dbReference>
<proteinExistence type="predicted"/>
<sequence length="136" mass="15536">MVKSNIFSCGGNRTVRESLTKDSVEEKKMKEEEIYDKRRVKPPDFEKLGILRKIVGGGVMETLSEGQLLGHGKVLSVTVNNQTLTVKTTEGETFKFTEGKFFFRWFPTCGGKYNYLLTACHKRGWDFGYFQFSANN</sequence>
<gene>
    <name evidence="1" type="ORF">COX80_00245</name>
</gene>
<comment type="caution">
    <text evidence="1">The sequence shown here is derived from an EMBL/GenBank/DDBJ whole genome shotgun (WGS) entry which is preliminary data.</text>
</comment>
<organism evidence="1 2">
    <name type="scientific">Candidatus Magasanikbacteria bacterium CG_4_10_14_0_2_um_filter_33_14</name>
    <dbReference type="NCBI Taxonomy" id="1974636"/>
    <lineage>
        <taxon>Bacteria</taxon>
        <taxon>Candidatus Magasanikiibacteriota</taxon>
    </lineage>
</organism>
<reference evidence="2" key="1">
    <citation type="submission" date="2017-09" db="EMBL/GenBank/DDBJ databases">
        <title>Depth-based differentiation of microbial function through sediment-hosted aquifers and enrichment of novel symbionts in the deep terrestrial subsurface.</title>
        <authorList>
            <person name="Probst A.J."/>
            <person name="Ladd B."/>
            <person name="Jarett J.K."/>
            <person name="Geller-Mcgrath D.E."/>
            <person name="Sieber C.M.K."/>
            <person name="Emerson J.B."/>
            <person name="Anantharaman K."/>
            <person name="Thomas B.C."/>
            <person name="Malmstrom R."/>
            <person name="Stieglmeier M."/>
            <person name="Klingl A."/>
            <person name="Woyke T."/>
            <person name="Ryan C.M."/>
            <person name="Banfield J.F."/>
        </authorList>
    </citation>
    <scope>NUCLEOTIDE SEQUENCE [LARGE SCALE GENOMIC DNA]</scope>
</reference>
<evidence type="ECO:0000313" key="2">
    <source>
        <dbReference type="Proteomes" id="UP000231453"/>
    </source>
</evidence>
<dbReference type="EMBL" id="PFPL01000004">
    <property type="protein sequence ID" value="PIZ96941.1"/>
    <property type="molecule type" value="Genomic_DNA"/>
</dbReference>
<evidence type="ECO:0000313" key="1">
    <source>
        <dbReference type="EMBL" id="PIZ96941.1"/>
    </source>
</evidence>
<accession>A0A2M7VC39</accession>
<name>A0A2M7VC39_9BACT</name>
<protein>
    <submittedName>
        <fullName evidence="1">Uncharacterized protein</fullName>
    </submittedName>
</protein>